<dbReference type="Gene3D" id="2.40.128.110">
    <property type="entry name" value="Lipid/polyisoprenoid-binding, YceI-like"/>
    <property type="match status" value="1"/>
</dbReference>
<reference evidence="1 2" key="1">
    <citation type="submission" date="2018-06" db="EMBL/GenBank/DDBJ databases">
        <title>Lujinxingia sediminis gen. nov. sp. nov., a new facultative anaerobic member of the class Deltaproteobacteria, and proposal of Lujinxingaceae fam. nov.</title>
        <authorList>
            <person name="Guo L.-Y."/>
            <person name="Li C.-M."/>
            <person name="Wang S."/>
            <person name="Du Z.-J."/>
        </authorList>
    </citation>
    <scope>NUCLEOTIDE SEQUENCE [LARGE SCALE GENOMIC DNA]</scope>
    <source>
        <strain evidence="1 2">FA350</strain>
    </source>
</reference>
<dbReference type="SMART" id="SM00867">
    <property type="entry name" value="YceI"/>
    <property type="match status" value="1"/>
</dbReference>
<evidence type="ECO:0000313" key="2">
    <source>
        <dbReference type="Proteomes" id="UP000249799"/>
    </source>
</evidence>
<gene>
    <name evidence="1" type="ORF">DN745_00935</name>
</gene>
<dbReference type="OrthoDB" id="9811006at2"/>
<dbReference type="PANTHER" id="PTHR34406:SF1">
    <property type="entry name" value="PROTEIN YCEI"/>
    <property type="match status" value="1"/>
</dbReference>
<dbReference type="InterPro" id="IPR007372">
    <property type="entry name" value="Lipid/polyisoprenoid-bd_YceI"/>
</dbReference>
<sequence length="212" mass="23249">MKTSKFKLIATSLLSASLLIGMGSTTFAQEAAPQQKVAEQKAETLKVDPVHSNMLFRVKHKNSAYVFGEFYGKSGEIKYDPANPEKMSFNVEVLTDTVSTGNAKRDAHLKSADFFDVKQFPKMTFKSTSVKKRGANTFTVTGDLSIHGQTKEVSTIVQMTGSMTDPKGTVTRGFYTTFNINRTDFGMDFMVGGGISDNVKLILSIESVQEAK</sequence>
<evidence type="ECO:0000313" key="1">
    <source>
        <dbReference type="EMBL" id="AWV87969.1"/>
    </source>
</evidence>
<accession>A0A2Z4FGB7</accession>
<organism evidence="1 2">
    <name type="scientific">Bradymonas sediminis</name>
    <dbReference type="NCBI Taxonomy" id="1548548"/>
    <lineage>
        <taxon>Bacteria</taxon>
        <taxon>Deltaproteobacteria</taxon>
        <taxon>Bradymonadales</taxon>
        <taxon>Bradymonadaceae</taxon>
        <taxon>Bradymonas</taxon>
    </lineage>
</organism>
<proteinExistence type="predicted"/>
<dbReference type="Pfam" id="PF04264">
    <property type="entry name" value="YceI"/>
    <property type="match status" value="1"/>
</dbReference>
<dbReference type="SUPFAM" id="SSF101874">
    <property type="entry name" value="YceI-like"/>
    <property type="match status" value="1"/>
</dbReference>
<dbReference type="Proteomes" id="UP000249799">
    <property type="component" value="Chromosome"/>
</dbReference>
<dbReference type="PANTHER" id="PTHR34406">
    <property type="entry name" value="PROTEIN YCEI"/>
    <property type="match status" value="1"/>
</dbReference>
<name>A0A2Z4FGB7_9DELT</name>
<dbReference type="KEGG" id="bsed:DN745_00935"/>
<keyword evidence="2" id="KW-1185">Reference proteome</keyword>
<dbReference type="RefSeq" id="WP_111331292.1">
    <property type="nucleotide sequence ID" value="NZ_CP030032.1"/>
</dbReference>
<dbReference type="InterPro" id="IPR036761">
    <property type="entry name" value="TTHA0802/YceI-like_sf"/>
</dbReference>
<dbReference type="AlphaFoldDB" id="A0A2Z4FGB7"/>
<protein>
    <submittedName>
        <fullName evidence="1">Polyisoprenoid-binding protein</fullName>
    </submittedName>
</protein>
<dbReference type="EMBL" id="CP030032">
    <property type="protein sequence ID" value="AWV87969.1"/>
    <property type="molecule type" value="Genomic_DNA"/>
</dbReference>